<accession>A0A8X6MXH7</accession>
<dbReference type="InterPro" id="IPR000719">
    <property type="entry name" value="Prot_kinase_dom"/>
</dbReference>
<feature type="domain" description="Protein kinase" evidence="9">
    <location>
        <begin position="15"/>
        <end position="244"/>
    </location>
</feature>
<keyword evidence="4" id="KW-0547">Nucleotide-binding</keyword>
<evidence type="ECO:0000313" key="11">
    <source>
        <dbReference type="EMBL" id="GFU27140.1"/>
    </source>
</evidence>
<dbReference type="GO" id="GO:0043066">
    <property type="term" value="P:negative regulation of apoptotic process"/>
    <property type="evidence" value="ECO:0007669"/>
    <property type="project" value="TreeGrafter"/>
</dbReference>
<keyword evidence="12" id="KW-1185">Reference proteome</keyword>
<dbReference type="GO" id="GO:0007346">
    <property type="term" value="P:regulation of mitotic cell cycle"/>
    <property type="evidence" value="ECO:0007669"/>
    <property type="project" value="TreeGrafter"/>
</dbReference>
<dbReference type="Pfam" id="PF00069">
    <property type="entry name" value="Pkinase"/>
    <property type="match status" value="1"/>
</dbReference>
<dbReference type="GO" id="GO:0004674">
    <property type="term" value="F:protein serine/threonine kinase activity"/>
    <property type="evidence" value="ECO:0007669"/>
    <property type="project" value="UniProtKB-KW"/>
</dbReference>
<evidence type="ECO:0000256" key="8">
    <source>
        <dbReference type="ARBA" id="ARBA00048679"/>
    </source>
</evidence>
<name>A0A8X6MXH7_NEPPI</name>
<dbReference type="GO" id="GO:0005737">
    <property type="term" value="C:cytoplasm"/>
    <property type="evidence" value="ECO:0007669"/>
    <property type="project" value="TreeGrafter"/>
</dbReference>
<dbReference type="SUPFAM" id="SSF56112">
    <property type="entry name" value="Protein kinase-like (PK-like)"/>
    <property type="match status" value="1"/>
</dbReference>
<evidence type="ECO:0000256" key="1">
    <source>
        <dbReference type="ARBA" id="ARBA00012513"/>
    </source>
</evidence>
<evidence type="ECO:0000256" key="6">
    <source>
        <dbReference type="ARBA" id="ARBA00022840"/>
    </source>
</evidence>
<evidence type="ECO:0000256" key="7">
    <source>
        <dbReference type="ARBA" id="ARBA00047899"/>
    </source>
</evidence>
<keyword evidence="2" id="KW-0723">Serine/threonine-protein kinase</keyword>
<proteinExistence type="predicted"/>
<comment type="catalytic activity">
    <reaction evidence="7">
        <text>L-threonyl-[protein] + ATP = O-phospho-L-threonyl-[protein] + ADP + H(+)</text>
        <dbReference type="Rhea" id="RHEA:46608"/>
        <dbReference type="Rhea" id="RHEA-COMP:11060"/>
        <dbReference type="Rhea" id="RHEA-COMP:11605"/>
        <dbReference type="ChEBI" id="CHEBI:15378"/>
        <dbReference type="ChEBI" id="CHEBI:30013"/>
        <dbReference type="ChEBI" id="CHEBI:30616"/>
        <dbReference type="ChEBI" id="CHEBI:61977"/>
        <dbReference type="ChEBI" id="CHEBI:456216"/>
        <dbReference type="EC" id="2.7.11.1"/>
    </reaction>
</comment>
<keyword evidence="5" id="KW-0418">Kinase</keyword>
<evidence type="ECO:0000256" key="5">
    <source>
        <dbReference type="ARBA" id="ARBA00022777"/>
    </source>
</evidence>
<keyword evidence="6" id="KW-0067">ATP-binding</keyword>
<dbReference type="PROSITE" id="PS50011">
    <property type="entry name" value="PROTEIN_KINASE_DOM"/>
    <property type="match status" value="1"/>
</dbReference>
<evidence type="ECO:0000256" key="3">
    <source>
        <dbReference type="ARBA" id="ARBA00022679"/>
    </source>
</evidence>
<dbReference type="AlphaFoldDB" id="A0A8X6MXH7"/>
<evidence type="ECO:0000259" key="9">
    <source>
        <dbReference type="PROSITE" id="PS50011"/>
    </source>
</evidence>
<dbReference type="EC" id="2.7.11.1" evidence="1"/>
<dbReference type="PANTHER" id="PTHR22984:SF11">
    <property type="entry name" value="AURORA KINASE-RELATED"/>
    <property type="match status" value="1"/>
</dbReference>
<gene>
    <name evidence="10" type="primary">PIM3</name>
    <name evidence="11" type="ORF">NPIL_212261</name>
    <name evidence="10" type="ORF">NPIL_604441</name>
</gene>
<dbReference type="EMBL" id="BMAW01081994">
    <property type="protein sequence ID" value="GFU27140.1"/>
    <property type="molecule type" value="Genomic_DNA"/>
</dbReference>
<organism evidence="10 12">
    <name type="scientific">Nephila pilipes</name>
    <name type="common">Giant wood spider</name>
    <name type="synonym">Nephila maculata</name>
    <dbReference type="NCBI Taxonomy" id="299642"/>
    <lineage>
        <taxon>Eukaryota</taxon>
        <taxon>Metazoa</taxon>
        <taxon>Ecdysozoa</taxon>
        <taxon>Arthropoda</taxon>
        <taxon>Chelicerata</taxon>
        <taxon>Arachnida</taxon>
        <taxon>Araneae</taxon>
        <taxon>Araneomorphae</taxon>
        <taxon>Entelegynae</taxon>
        <taxon>Araneoidea</taxon>
        <taxon>Nephilidae</taxon>
        <taxon>Nephila</taxon>
    </lineage>
</organism>
<evidence type="ECO:0000256" key="4">
    <source>
        <dbReference type="ARBA" id="ARBA00022741"/>
    </source>
</evidence>
<evidence type="ECO:0000313" key="12">
    <source>
        <dbReference type="Proteomes" id="UP000887013"/>
    </source>
</evidence>
<dbReference type="Gene3D" id="1.10.510.10">
    <property type="entry name" value="Transferase(Phosphotransferase) domain 1"/>
    <property type="match status" value="1"/>
</dbReference>
<evidence type="ECO:0000313" key="10">
    <source>
        <dbReference type="EMBL" id="GFS82475.1"/>
    </source>
</evidence>
<dbReference type="InterPro" id="IPR051138">
    <property type="entry name" value="PIM_Ser/Thr_kinase"/>
</dbReference>
<dbReference type="InterPro" id="IPR008271">
    <property type="entry name" value="Ser/Thr_kinase_AS"/>
</dbReference>
<reference evidence="10" key="1">
    <citation type="submission" date="2020-08" db="EMBL/GenBank/DDBJ databases">
        <title>Multicomponent nature underlies the extraordinary mechanical properties of spider dragline silk.</title>
        <authorList>
            <person name="Kono N."/>
            <person name="Nakamura H."/>
            <person name="Mori M."/>
            <person name="Yoshida Y."/>
            <person name="Ohtoshi R."/>
            <person name="Malay A.D."/>
            <person name="Moran D.A.P."/>
            <person name="Tomita M."/>
            <person name="Numata K."/>
            <person name="Arakawa K."/>
        </authorList>
    </citation>
    <scope>NUCLEOTIDE SEQUENCE</scope>
</reference>
<dbReference type="SMART" id="SM00220">
    <property type="entry name" value="S_TKc"/>
    <property type="match status" value="1"/>
</dbReference>
<dbReference type="PANTHER" id="PTHR22984">
    <property type="entry name" value="SERINE/THREONINE-PROTEIN KINASE PIM"/>
    <property type="match status" value="1"/>
</dbReference>
<keyword evidence="3" id="KW-0808">Transferase</keyword>
<dbReference type="OrthoDB" id="1405469at2759"/>
<evidence type="ECO:0000256" key="2">
    <source>
        <dbReference type="ARBA" id="ARBA00022527"/>
    </source>
</evidence>
<dbReference type="EMBL" id="BMAW01003234">
    <property type="protein sequence ID" value="GFS82475.1"/>
    <property type="molecule type" value="Genomic_DNA"/>
</dbReference>
<dbReference type="GO" id="GO:0005524">
    <property type="term" value="F:ATP binding"/>
    <property type="evidence" value="ECO:0007669"/>
    <property type="project" value="UniProtKB-KW"/>
</dbReference>
<protein>
    <recommendedName>
        <fullName evidence="1">non-specific serine/threonine protein kinase</fullName>
        <ecNumber evidence="1">2.7.11.1</ecNumber>
    </recommendedName>
</protein>
<sequence length="244" mass="28380">MYELNDALADITSRYKLLDVIGRGSYGTVQCAKRLKDNVLVSIKTVRHQNKDPSEIHFLNKLKNVEGVISLYEYRVCLDGYILIMEYFKTDLHDFWDKNLPLPKSTIKRILFQIVEICTTLFGLNVYHGDLKMENIVIRPETLKIKLIDFGSAGYVNKKRKICGTRHYLPPEYHELRIYKPEKALVWSIGIILLELVTGESAENYILKSKSAKMFCNIIDQCLTIDFVKRIKLNELRNAIKDFQ</sequence>
<dbReference type="Proteomes" id="UP000887013">
    <property type="component" value="Unassembled WGS sequence"/>
</dbReference>
<comment type="catalytic activity">
    <reaction evidence="8">
        <text>L-seryl-[protein] + ATP = O-phospho-L-seryl-[protein] + ADP + H(+)</text>
        <dbReference type="Rhea" id="RHEA:17989"/>
        <dbReference type="Rhea" id="RHEA-COMP:9863"/>
        <dbReference type="Rhea" id="RHEA-COMP:11604"/>
        <dbReference type="ChEBI" id="CHEBI:15378"/>
        <dbReference type="ChEBI" id="CHEBI:29999"/>
        <dbReference type="ChEBI" id="CHEBI:30616"/>
        <dbReference type="ChEBI" id="CHEBI:83421"/>
        <dbReference type="ChEBI" id="CHEBI:456216"/>
        <dbReference type="EC" id="2.7.11.1"/>
    </reaction>
</comment>
<dbReference type="InterPro" id="IPR011009">
    <property type="entry name" value="Kinase-like_dom_sf"/>
</dbReference>
<dbReference type="PROSITE" id="PS00108">
    <property type="entry name" value="PROTEIN_KINASE_ST"/>
    <property type="match status" value="1"/>
</dbReference>
<comment type="caution">
    <text evidence="10">The sequence shown here is derived from an EMBL/GenBank/DDBJ whole genome shotgun (WGS) entry which is preliminary data.</text>
</comment>